<dbReference type="VEuPathDB" id="FungiDB:H257_11762"/>
<evidence type="ECO:0000313" key="10">
    <source>
        <dbReference type="Proteomes" id="UP000265716"/>
    </source>
</evidence>
<dbReference type="GO" id="GO:0051726">
    <property type="term" value="P:regulation of cell cycle"/>
    <property type="evidence" value="ECO:0007669"/>
    <property type="project" value="InterPro"/>
</dbReference>
<evidence type="ECO:0000313" key="8">
    <source>
        <dbReference type="EMBL" id="RHY38635.1"/>
    </source>
</evidence>
<dbReference type="GO" id="GO:0140956">
    <property type="term" value="F:histone H3K79 trimethyltransferase activity"/>
    <property type="evidence" value="ECO:0007669"/>
    <property type="project" value="UniProtKB-EC"/>
</dbReference>
<protein>
    <recommendedName>
        <fullName evidence="2">Histone-lysine N-methyltransferase, H3 lysine-79 specific</fullName>
        <ecNumber evidence="1">2.1.1.360</ecNumber>
    </recommendedName>
    <alternativeName>
        <fullName evidence="4">Histone H3-K79 methyltransferase</fullName>
    </alternativeName>
</protein>
<organism evidence="8 11">
    <name type="scientific">Aphanomyces astaci</name>
    <name type="common">Crayfish plague agent</name>
    <dbReference type="NCBI Taxonomy" id="112090"/>
    <lineage>
        <taxon>Eukaryota</taxon>
        <taxon>Sar</taxon>
        <taxon>Stramenopiles</taxon>
        <taxon>Oomycota</taxon>
        <taxon>Saprolegniomycetes</taxon>
        <taxon>Saprolegniales</taxon>
        <taxon>Verrucalvaceae</taxon>
        <taxon>Aphanomyces</taxon>
    </lineage>
</organism>
<feature type="domain" description="DOT1" evidence="7">
    <location>
        <begin position="122"/>
        <end position="218"/>
    </location>
</feature>
<reference evidence="10 11" key="1">
    <citation type="submission" date="2018-08" db="EMBL/GenBank/DDBJ databases">
        <title>Aphanomyces genome sequencing and annotation.</title>
        <authorList>
            <person name="Minardi D."/>
            <person name="Oidtmann B."/>
            <person name="Van Der Giezen M."/>
            <person name="Studholme D.J."/>
        </authorList>
    </citation>
    <scope>NUCLEOTIDE SEQUENCE [LARGE SCALE GENOMIC DNA]</scope>
    <source>
        <strain evidence="8 11">D2</strain>
        <strain evidence="9 10">SA</strain>
    </source>
</reference>
<evidence type="ECO:0000256" key="4">
    <source>
        <dbReference type="ARBA" id="ARBA00029821"/>
    </source>
</evidence>
<evidence type="ECO:0000256" key="3">
    <source>
        <dbReference type="ARBA" id="ARBA00022853"/>
    </source>
</evidence>
<dbReference type="Pfam" id="PF08123">
    <property type="entry name" value="DOT1"/>
    <property type="match status" value="1"/>
</dbReference>
<evidence type="ECO:0000256" key="6">
    <source>
        <dbReference type="SAM" id="MobiDB-lite"/>
    </source>
</evidence>
<dbReference type="Gene3D" id="3.40.50.150">
    <property type="entry name" value="Vaccinia Virus protein VP39"/>
    <property type="match status" value="1"/>
</dbReference>
<evidence type="ECO:0000256" key="5">
    <source>
        <dbReference type="ARBA" id="ARBA00047770"/>
    </source>
</evidence>
<evidence type="ECO:0000313" key="9">
    <source>
        <dbReference type="EMBL" id="RHY66973.1"/>
    </source>
</evidence>
<gene>
    <name evidence="8" type="ORF">DYB30_007783</name>
    <name evidence="9" type="ORF">DYB38_003615</name>
</gene>
<dbReference type="EC" id="2.1.1.360" evidence="1"/>
<dbReference type="InterPro" id="IPR030445">
    <property type="entry name" value="H3-K79_meTrfase"/>
</dbReference>
<dbReference type="Proteomes" id="UP000265716">
    <property type="component" value="Unassembled WGS sequence"/>
</dbReference>
<keyword evidence="3" id="KW-0156">Chromatin regulator</keyword>
<dbReference type="EMBL" id="QUTC01004018">
    <property type="protein sequence ID" value="RHY66973.1"/>
    <property type="molecule type" value="Genomic_DNA"/>
</dbReference>
<dbReference type="PANTHER" id="PTHR21451">
    <property type="entry name" value="HISTONE H3 METHYLTRANSFERASE"/>
    <property type="match status" value="1"/>
</dbReference>
<comment type="catalytic activity">
    <reaction evidence="5">
        <text>L-lysyl(79)-[histone H3] + 3 S-adenosyl-L-methionine = N(6),N(6),N(6)-trimethyl-L-lysyl(79)-[histone H3] + 3 S-adenosyl-L-homocysteine + 3 H(+)</text>
        <dbReference type="Rhea" id="RHEA:60328"/>
        <dbReference type="Rhea" id="RHEA-COMP:15549"/>
        <dbReference type="Rhea" id="RHEA-COMP:15552"/>
        <dbReference type="ChEBI" id="CHEBI:15378"/>
        <dbReference type="ChEBI" id="CHEBI:29969"/>
        <dbReference type="ChEBI" id="CHEBI:57856"/>
        <dbReference type="ChEBI" id="CHEBI:59789"/>
        <dbReference type="ChEBI" id="CHEBI:61961"/>
        <dbReference type="EC" id="2.1.1.360"/>
    </reaction>
</comment>
<evidence type="ECO:0000259" key="7">
    <source>
        <dbReference type="Pfam" id="PF08123"/>
    </source>
</evidence>
<evidence type="ECO:0000256" key="1">
    <source>
        <dbReference type="ARBA" id="ARBA00012190"/>
    </source>
</evidence>
<evidence type="ECO:0000313" key="11">
    <source>
        <dbReference type="Proteomes" id="UP000266643"/>
    </source>
</evidence>
<comment type="caution">
    <text evidence="8">The sequence shown here is derived from an EMBL/GenBank/DDBJ whole genome shotgun (WGS) entry which is preliminary data.</text>
</comment>
<dbReference type="SUPFAM" id="SSF53335">
    <property type="entry name" value="S-adenosyl-L-methionine-dependent methyltransferases"/>
    <property type="match status" value="1"/>
</dbReference>
<evidence type="ECO:0000256" key="2">
    <source>
        <dbReference type="ARBA" id="ARBA00020987"/>
    </source>
</evidence>
<feature type="compositionally biased region" description="Low complexity" evidence="6">
    <location>
        <begin position="34"/>
        <end position="48"/>
    </location>
</feature>
<dbReference type="AlphaFoldDB" id="A0A397C9D6"/>
<dbReference type="Proteomes" id="UP000266643">
    <property type="component" value="Unassembled WGS sequence"/>
</dbReference>
<accession>A0A397C9D6</accession>
<proteinExistence type="predicted"/>
<dbReference type="InterPro" id="IPR029063">
    <property type="entry name" value="SAM-dependent_MTases_sf"/>
</dbReference>
<dbReference type="EMBL" id="QUTD01012134">
    <property type="protein sequence ID" value="RHY38635.1"/>
    <property type="molecule type" value="Genomic_DNA"/>
</dbReference>
<dbReference type="InterPro" id="IPR025789">
    <property type="entry name" value="DOT1_dom"/>
</dbReference>
<sequence>MTASEPISSGTTSSVRRRSLIDKVMNSAASLRIKTTTASGKSATSTASIVGPRKRNLGTPNPSPAKKRAKAESPMVPSTAKPLSDERSKAIDLTFVQHDVTSVYQIIHKQTGALGGNGAGGAIYGEITKNSMAKILDYMVDNCELTDQSVFLDIGSGLGKPNFHAAVAPGVAISYGIELEDQRWELSLHNLRSVLSSAAVAKKVRPIIFTRGDITDASSLDPFSHVYSFDVGFPPAVMAHIAECFNDSHESRYFVSFHGPKKVLGQYGFDVEELGRLPTSMAGSSEGHAVYFYRKVLQTTTTPPPPPSSSSSTPADEIEIDPLFRAGFQVVQQGHDKVTAWIDNHLLLRRNQGRTRRQLLLAKRNEKVPVAATTTTLDQYYRRVRSATGPKIQVK</sequence>
<feature type="region of interest" description="Disordered" evidence="6">
    <location>
        <begin position="31"/>
        <end position="84"/>
    </location>
</feature>
<name>A0A397C9D6_APHAT</name>